<dbReference type="NCBIfam" id="NF047352">
    <property type="entry name" value="P_loop_sacsin"/>
    <property type="match status" value="1"/>
</dbReference>
<dbReference type="PROSITE" id="PS51192">
    <property type="entry name" value="HELICASE_ATP_BIND_1"/>
    <property type="match status" value="1"/>
</dbReference>
<reference evidence="4" key="1">
    <citation type="journal article" date="2019" name="Int. J. Syst. Evol. Microbiol.">
        <title>The Global Catalogue of Microorganisms (GCM) 10K type strain sequencing project: providing services to taxonomists for standard genome sequencing and annotation.</title>
        <authorList>
            <consortium name="The Broad Institute Genomics Platform"/>
            <consortium name="The Broad Institute Genome Sequencing Center for Infectious Disease"/>
            <person name="Wu L."/>
            <person name="Ma J."/>
        </authorList>
    </citation>
    <scope>NUCLEOTIDE SEQUENCE [LARGE SCALE GENOMIC DNA]</scope>
    <source>
        <strain evidence="4">KCTC 42986</strain>
    </source>
</reference>
<dbReference type="SUPFAM" id="SSF52540">
    <property type="entry name" value="P-loop containing nucleoside triphosphate hydrolases"/>
    <property type="match status" value="1"/>
</dbReference>
<dbReference type="InterPro" id="IPR014001">
    <property type="entry name" value="Helicase_ATP-bd"/>
</dbReference>
<name>A0ABV7F7E8_9BURK</name>
<dbReference type="SMART" id="SM00490">
    <property type="entry name" value="HELICc"/>
    <property type="match status" value="1"/>
</dbReference>
<dbReference type="GO" id="GO:0004386">
    <property type="term" value="F:helicase activity"/>
    <property type="evidence" value="ECO:0007669"/>
    <property type="project" value="UniProtKB-KW"/>
</dbReference>
<dbReference type="Pfam" id="PF00271">
    <property type="entry name" value="Helicase_C"/>
    <property type="match status" value="1"/>
</dbReference>
<dbReference type="EMBL" id="JBHRTP010000092">
    <property type="protein sequence ID" value="MFC3110947.1"/>
    <property type="molecule type" value="Genomic_DNA"/>
</dbReference>
<evidence type="ECO:0000259" key="2">
    <source>
        <dbReference type="PROSITE" id="PS51194"/>
    </source>
</evidence>
<dbReference type="InterPro" id="IPR050742">
    <property type="entry name" value="Helicase_Restrict-Modif_Enz"/>
</dbReference>
<protein>
    <submittedName>
        <fullName evidence="3">DEAD/DEAH box helicase</fullName>
        <ecNumber evidence="3">3.6.4.-</ecNumber>
    </submittedName>
</protein>
<dbReference type="Gene3D" id="3.40.50.300">
    <property type="entry name" value="P-loop containing nucleotide triphosphate hydrolases"/>
    <property type="match status" value="2"/>
</dbReference>
<dbReference type="Pfam" id="PF04851">
    <property type="entry name" value="ResIII"/>
    <property type="match status" value="1"/>
</dbReference>
<organism evidence="3 4">
    <name type="scientific">Undibacterium arcticum</name>
    <dbReference type="NCBI Taxonomy" id="1762892"/>
    <lineage>
        <taxon>Bacteria</taxon>
        <taxon>Pseudomonadati</taxon>
        <taxon>Pseudomonadota</taxon>
        <taxon>Betaproteobacteria</taxon>
        <taxon>Burkholderiales</taxon>
        <taxon>Oxalobacteraceae</taxon>
        <taxon>Undibacterium</taxon>
    </lineage>
</organism>
<keyword evidence="3" id="KW-0547">Nucleotide-binding</keyword>
<dbReference type="RefSeq" id="WP_390333160.1">
    <property type="nucleotide sequence ID" value="NZ_JBHRTP010000092.1"/>
</dbReference>
<dbReference type="InterPro" id="IPR027417">
    <property type="entry name" value="P-loop_NTPase"/>
</dbReference>
<proteinExistence type="predicted"/>
<comment type="caution">
    <text evidence="3">The sequence shown here is derived from an EMBL/GenBank/DDBJ whole genome shotgun (WGS) entry which is preliminary data.</text>
</comment>
<keyword evidence="4" id="KW-1185">Reference proteome</keyword>
<dbReference type="Gene3D" id="3.30.565.10">
    <property type="entry name" value="Histidine kinase-like ATPase, C-terminal domain"/>
    <property type="match status" value="1"/>
</dbReference>
<dbReference type="GO" id="GO:0016787">
    <property type="term" value="F:hydrolase activity"/>
    <property type="evidence" value="ECO:0007669"/>
    <property type="project" value="UniProtKB-KW"/>
</dbReference>
<dbReference type="EC" id="3.6.4.-" evidence="3"/>
<feature type="domain" description="Helicase ATP-binding" evidence="1">
    <location>
        <begin position="1144"/>
        <end position="1317"/>
    </location>
</feature>
<keyword evidence="3" id="KW-0067">ATP-binding</keyword>
<dbReference type="PROSITE" id="PS51194">
    <property type="entry name" value="HELICASE_CTER"/>
    <property type="match status" value="1"/>
</dbReference>
<dbReference type="Proteomes" id="UP001595530">
    <property type="component" value="Unassembled WGS sequence"/>
</dbReference>
<sequence>MSISVEDHVREEARRTLAAYRAQPNLVREHVGIEDEVLSGGYGHRQIHELIQNAADAILESGNAGRVHLLLTREALYCANEGAPIDAEGIDAILNSHMSRKRGAQIGQFGIGFKSVLAISTRPEFHCRSGSFAFDADWSREQVRQVLPSVDRTPVLRLAKVLPPSDVSDDAQLANLMRWATTVVKLPRTIDGTQWISQDLDAFPREFLLFSPHVQLLTMDDQVTGRIREIATTHHKNLVAISEAGDEAEWAVFAKDVDVKRLSVEAQMDADRKTRDRSALPVLWAVPREGKRSRGQFWAFFPTETETSLTGIVNAPWKTNADRQNLLDGPFNRALLKETVRLVSTSLAALYRRDDPGYLLDLLPTRASDAAGWADAALIEELEAELVSVECVPNTFGKLQHTSVVQMRPDVALSGPVGDLLSGPDGELSGAWVHKSVEKRERRAKAERIGVKKALIKAWLKALAEPLSPASSVRAIIAAGVVEKELPRSQVDELRDAEIILTEAGGLVSAKSPSLLLPRADEPGEANDLFVHRVVAADPQARNVLRTLKVPEQSAASYLNSLLSGYRVDWGQAWSHLRELSLVDAVTILAKHASRHTLHVKTLAGDYKPLRMTLLPGQIVPASGERDAGVCIDLDSHRDDGDLLRKLEATEIPLPGRDQQYTPWFNGYLHAAIIEFCARLQKAAARPRWDLLSFGEYLTAGPLDPLTVLSEEGRVRMTLALVPHLTNERSWVLRHQTRPEVYPPLECVPPIRWMLQKHGRLSTSLGTKDIPHAVSSTLAAWSQILPVATLDAASSSALKLPDSLKALSALQWTAGFTQIQHVSDERLVGGFYRAAAEIINPAPALLWCRQGEDTVARPPSTIHLASDAETAQAHRTAGVPSVIVPDRKSVELLVDRWGMQRAAGTVRYVATSDETPLTDAFPGLRRYLSEADWQTPMQRCDDIWFESIGEDATGVVGLQFARVGDRLCFLTNLVPFDLVRHIAADLEVTLSNDQVQDVLDYARREARQRAVEVARASDDVSEKLVSLMDAATLLNGLPAGVQSILVERREHRSAQHVARTALAVYGVEVLPHYAEALARAGLEPPSRWGSSPRAQEFVDELGFPAEYAGFQRLRRDPTLDVDGPIELKPLHEFQKSIGRRIQDFIQKSTPERGLLSLPTGSGKTRVVVQAIVESMERGEFDGSVVWVAQSDELCEQAVQSWAQVWRAFGPRRRLRISRLWGQTNNRVVEAIAPHIVIATYQSLASRLRSPSYAWLLDATCIIIDEAHGSIALSYTDILDSFGLTARNTARPLIGLTATPFRSAADPAETQWLVNRYGKQRFDHDVISGDDPYPVLQGMGVLARVDQQVLEGGDLTLTEAELAELIQFKRIPASAESRLGQSEPRNTRLIESIKTLPSDWPVLLFATSVEHAHLMAALLSMEGVSAKAISGATDPGARRHYIEEFRQGRIRVLSNYNVLSTGFDAPSLRALYIARPVFSPVLYQQMLGRGLRGPLNGGKERCLVVNVQDNIAQFGEQLAFRHFEYLWKGESTV</sequence>
<feature type="domain" description="Helicase C-terminal" evidence="2">
    <location>
        <begin position="1387"/>
        <end position="1532"/>
    </location>
</feature>
<accession>A0ABV7F7E8</accession>
<dbReference type="InterPro" id="IPR036890">
    <property type="entry name" value="HATPase_C_sf"/>
</dbReference>
<gene>
    <name evidence="3" type="ORF">ACFOFO_23840</name>
</gene>
<dbReference type="PANTHER" id="PTHR47396">
    <property type="entry name" value="TYPE I RESTRICTION ENZYME ECOKI R PROTEIN"/>
    <property type="match status" value="1"/>
</dbReference>
<dbReference type="SUPFAM" id="SSF55874">
    <property type="entry name" value="ATPase domain of HSP90 chaperone/DNA topoisomerase II/histidine kinase"/>
    <property type="match status" value="1"/>
</dbReference>
<dbReference type="PANTHER" id="PTHR47396:SF1">
    <property type="entry name" value="ATP-DEPENDENT HELICASE IRC3-RELATED"/>
    <property type="match status" value="1"/>
</dbReference>
<dbReference type="InterPro" id="IPR006935">
    <property type="entry name" value="Helicase/UvrB_N"/>
</dbReference>
<evidence type="ECO:0000313" key="3">
    <source>
        <dbReference type="EMBL" id="MFC3110947.1"/>
    </source>
</evidence>
<keyword evidence="3" id="KW-0347">Helicase</keyword>
<evidence type="ECO:0000313" key="4">
    <source>
        <dbReference type="Proteomes" id="UP001595530"/>
    </source>
</evidence>
<keyword evidence="3" id="KW-0378">Hydrolase</keyword>
<evidence type="ECO:0000259" key="1">
    <source>
        <dbReference type="PROSITE" id="PS51192"/>
    </source>
</evidence>
<dbReference type="SMART" id="SM00487">
    <property type="entry name" value="DEXDc"/>
    <property type="match status" value="1"/>
</dbReference>
<dbReference type="InterPro" id="IPR001650">
    <property type="entry name" value="Helicase_C-like"/>
</dbReference>